<evidence type="ECO:0000313" key="15">
    <source>
        <dbReference type="Proteomes" id="UP000192566"/>
    </source>
</evidence>
<dbReference type="GO" id="GO:0051539">
    <property type="term" value="F:4 iron, 4 sulfur cluster binding"/>
    <property type="evidence" value="ECO:0007669"/>
    <property type="project" value="UniProtKB-KW"/>
</dbReference>
<evidence type="ECO:0000256" key="2">
    <source>
        <dbReference type="ARBA" id="ARBA00001966"/>
    </source>
</evidence>
<dbReference type="Pfam" id="PF00730">
    <property type="entry name" value="HhH-GPD"/>
    <property type="match status" value="1"/>
</dbReference>
<comment type="caution">
    <text evidence="14">The sequence shown here is derived from an EMBL/GenBank/DDBJ whole genome shotgun (WGS) entry which is preliminary data.</text>
</comment>
<evidence type="ECO:0000256" key="9">
    <source>
        <dbReference type="ARBA" id="ARBA00022801"/>
    </source>
</evidence>
<evidence type="ECO:0000256" key="4">
    <source>
        <dbReference type="ARBA" id="ARBA00012045"/>
    </source>
</evidence>
<keyword evidence="15" id="KW-1185">Reference proteome</keyword>
<dbReference type="SUPFAM" id="SSF48150">
    <property type="entry name" value="DNA-glycosylase"/>
    <property type="match status" value="1"/>
</dbReference>
<keyword evidence="13" id="KW-0326">Glycosidase</keyword>
<evidence type="ECO:0000256" key="7">
    <source>
        <dbReference type="ARBA" id="ARBA00022723"/>
    </source>
</evidence>
<evidence type="ECO:0000256" key="12">
    <source>
        <dbReference type="ARBA" id="ARBA00023204"/>
    </source>
</evidence>
<dbReference type="STRING" id="53376.BST25_09275"/>
<comment type="similarity">
    <text evidence="3">Belongs to the Nth/MutY family.</text>
</comment>
<dbReference type="PANTHER" id="PTHR42944:SF1">
    <property type="entry name" value="ADENINE DNA GLYCOSYLASE"/>
    <property type="match status" value="1"/>
</dbReference>
<comment type="catalytic activity">
    <reaction evidence="1">
        <text>Hydrolyzes free adenine bases from 7,8-dihydro-8-oxoguanine:adenine mismatched double-stranded DNA, leaving an apurinic site.</text>
        <dbReference type="EC" id="3.2.2.31"/>
    </reaction>
</comment>
<evidence type="ECO:0000256" key="13">
    <source>
        <dbReference type="ARBA" id="ARBA00023295"/>
    </source>
</evidence>
<dbReference type="FunFam" id="1.10.340.30:FF:000003">
    <property type="entry name" value="A/G-specific adenine glycosylase"/>
    <property type="match status" value="1"/>
</dbReference>
<evidence type="ECO:0000313" key="14">
    <source>
        <dbReference type="EMBL" id="ORA74489.1"/>
    </source>
</evidence>
<dbReference type="GO" id="GO:0035485">
    <property type="term" value="F:adenine/guanine mispair binding"/>
    <property type="evidence" value="ECO:0007669"/>
    <property type="project" value="TreeGrafter"/>
</dbReference>
<keyword evidence="12" id="KW-0234">DNA repair</keyword>
<dbReference type="PANTHER" id="PTHR42944">
    <property type="entry name" value="ADENINE DNA GLYCOSYLASE"/>
    <property type="match status" value="1"/>
</dbReference>
<dbReference type="Gene3D" id="1.10.1670.10">
    <property type="entry name" value="Helix-hairpin-Helix base-excision DNA repair enzymes (C-terminal)"/>
    <property type="match status" value="1"/>
</dbReference>
<keyword evidence="11" id="KW-0411">Iron-sulfur</keyword>
<dbReference type="InterPro" id="IPR003265">
    <property type="entry name" value="HhH-GPD_domain"/>
</dbReference>
<dbReference type="EMBL" id="MVHR01000010">
    <property type="protein sequence ID" value="ORA74489.1"/>
    <property type="molecule type" value="Genomic_DNA"/>
</dbReference>
<sequence>MPSQLGIPADELVAWYGRSRRDLPWRGPGVSAWQILVSEFMLQQTPVARVLSIWPDWVRRWPTASATAAASAADVLRAWGKLGYPRRAKRLHECAIVIARDHDDVVPDDVDTLLGLPGVGGYTARAVACFAYRRPVPVVDTNVRRVVARAVHGLADAGAPSAARDHADVAALLPNDEVAPEFSVALMELGATVCTARAPRCGLCPVAACAWRQAAYPPAQGPARRVQAYAGTDRQVRGRLLDVLRDNDSPVTRAELDLAWLTDTQQRDRALDSLLADGLVRPTADGRFALPGEDRPRG</sequence>
<accession>A0A1X0DQQ3</accession>
<evidence type="ECO:0000256" key="6">
    <source>
        <dbReference type="ARBA" id="ARBA00022485"/>
    </source>
</evidence>
<proteinExistence type="inferred from homology"/>
<organism evidence="14 15">
    <name type="scientific">Mycobacterium heidelbergense</name>
    <dbReference type="NCBI Taxonomy" id="53376"/>
    <lineage>
        <taxon>Bacteria</taxon>
        <taxon>Bacillati</taxon>
        <taxon>Actinomycetota</taxon>
        <taxon>Actinomycetes</taxon>
        <taxon>Mycobacteriales</taxon>
        <taxon>Mycobacteriaceae</taxon>
        <taxon>Mycobacterium</taxon>
        <taxon>Mycobacterium simiae complex</taxon>
    </lineage>
</organism>
<evidence type="ECO:0000256" key="11">
    <source>
        <dbReference type="ARBA" id="ARBA00023014"/>
    </source>
</evidence>
<evidence type="ECO:0000256" key="3">
    <source>
        <dbReference type="ARBA" id="ARBA00008343"/>
    </source>
</evidence>
<dbReference type="InterPro" id="IPR011257">
    <property type="entry name" value="DNA_glycosylase"/>
</dbReference>
<dbReference type="RefSeq" id="WP_083073718.1">
    <property type="nucleotide sequence ID" value="NZ_AP022615.1"/>
</dbReference>
<dbReference type="Pfam" id="PF00633">
    <property type="entry name" value="HHH"/>
    <property type="match status" value="1"/>
</dbReference>
<reference evidence="14 15" key="1">
    <citation type="submission" date="2017-02" db="EMBL/GenBank/DDBJ databases">
        <title>The new phylogeny of genus Mycobacterium.</title>
        <authorList>
            <person name="Tortoli E."/>
            <person name="Trovato A."/>
            <person name="Cirillo D.M."/>
        </authorList>
    </citation>
    <scope>NUCLEOTIDE SEQUENCE [LARGE SCALE GENOMIC DNA]</scope>
    <source>
        <strain evidence="14 15">DSM 44471</strain>
    </source>
</reference>
<dbReference type="AlphaFoldDB" id="A0A1X0DQQ3"/>
<name>A0A1X0DQQ3_MYCHE</name>
<dbReference type="InterPro" id="IPR000445">
    <property type="entry name" value="HhH_motif"/>
</dbReference>
<evidence type="ECO:0000256" key="1">
    <source>
        <dbReference type="ARBA" id="ARBA00000843"/>
    </source>
</evidence>
<evidence type="ECO:0000256" key="10">
    <source>
        <dbReference type="ARBA" id="ARBA00023004"/>
    </source>
</evidence>
<protein>
    <recommendedName>
        <fullName evidence="5">Adenine DNA glycosylase</fullName>
        <ecNumber evidence="4">3.2.2.31</ecNumber>
    </recommendedName>
</protein>
<dbReference type="InterPro" id="IPR044298">
    <property type="entry name" value="MIG/MutY"/>
</dbReference>
<dbReference type="Pfam" id="PF10576">
    <property type="entry name" value="EndIII_4Fe-2S"/>
    <property type="match status" value="1"/>
</dbReference>
<dbReference type="InterPro" id="IPR023170">
    <property type="entry name" value="HhH_base_excis_C"/>
</dbReference>
<keyword evidence="8" id="KW-0227">DNA damage</keyword>
<dbReference type="OrthoDB" id="9802365at2"/>
<dbReference type="GO" id="GO:0046872">
    <property type="term" value="F:metal ion binding"/>
    <property type="evidence" value="ECO:0007669"/>
    <property type="project" value="UniProtKB-KW"/>
</dbReference>
<dbReference type="GO" id="GO:0034039">
    <property type="term" value="F:8-oxo-7,8-dihydroguanine DNA N-glycosylase activity"/>
    <property type="evidence" value="ECO:0007669"/>
    <property type="project" value="TreeGrafter"/>
</dbReference>
<keyword evidence="10" id="KW-0408">Iron</keyword>
<dbReference type="GO" id="GO:0006298">
    <property type="term" value="P:mismatch repair"/>
    <property type="evidence" value="ECO:0007669"/>
    <property type="project" value="TreeGrafter"/>
</dbReference>
<dbReference type="CDD" id="cd00056">
    <property type="entry name" value="ENDO3c"/>
    <property type="match status" value="1"/>
</dbReference>
<gene>
    <name evidence="14" type="ORF">BST25_09275</name>
</gene>
<keyword evidence="6" id="KW-0004">4Fe-4S</keyword>
<dbReference type="Gene3D" id="1.10.340.30">
    <property type="entry name" value="Hypothetical protein, domain 2"/>
    <property type="match status" value="1"/>
</dbReference>
<comment type="cofactor">
    <cofactor evidence="2">
        <name>[4Fe-4S] cluster</name>
        <dbReference type="ChEBI" id="CHEBI:49883"/>
    </cofactor>
</comment>
<dbReference type="EC" id="3.2.2.31" evidence="4"/>
<evidence type="ECO:0000256" key="5">
    <source>
        <dbReference type="ARBA" id="ARBA00022023"/>
    </source>
</evidence>
<keyword evidence="7" id="KW-0479">Metal-binding</keyword>
<dbReference type="SMART" id="SM00478">
    <property type="entry name" value="ENDO3c"/>
    <property type="match status" value="1"/>
</dbReference>
<evidence type="ECO:0000256" key="8">
    <source>
        <dbReference type="ARBA" id="ARBA00022763"/>
    </source>
</evidence>
<keyword evidence="9" id="KW-0378">Hydrolase</keyword>
<dbReference type="GO" id="GO:0006284">
    <property type="term" value="P:base-excision repair"/>
    <property type="evidence" value="ECO:0007669"/>
    <property type="project" value="InterPro"/>
</dbReference>
<dbReference type="Proteomes" id="UP000192566">
    <property type="component" value="Unassembled WGS sequence"/>
</dbReference>
<dbReference type="GO" id="GO:0000701">
    <property type="term" value="F:purine-specific mismatch base pair DNA N-glycosylase activity"/>
    <property type="evidence" value="ECO:0007669"/>
    <property type="project" value="UniProtKB-EC"/>
</dbReference>
<dbReference type="GO" id="GO:0032357">
    <property type="term" value="F:oxidized purine DNA binding"/>
    <property type="evidence" value="ECO:0007669"/>
    <property type="project" value="TreeGrafter"/>
</dbReference>
<dbReference type="InterPro" id="IPR003651">
    <property type="entry name" value="Endonuclease3_FeS-loop_motif"/>
</dbReference>